<evidence type="ECO:0000256" key="11">
    <source>
        <dbReference type="RuleBase" id="RU368004"/>
    </source>
</evidence>
<keyword evidence="7 11" id="KW-0808">Transferase</keyword>
<protein>
    <recommendedName>
        <fullName evidence="4 11">tRNA (uracil-O(2)-)-methyltransferase</fullName>
        <ecNumber evidence="3 11">2.1.1.211</ecNumber>
    </recommendedName>
</protein>
<comment type="subcellular location">
    <subcellularLocation>
        <location evidence="1 11">Cytoplasm</location>
    </subcellularLocation>
</comment>
<evidence type="ECO:0000256" key="7">
    <source>
        <dbReference type="ARBA" id="ARBA00022679"/>
    </source>
</evidence>
<proteinExistence type="inferred from homology"/>
<keyword evidence="9 11" id="KW-0819">tRNA processing</keyword>
<dbReference type="InterPro" id="IPR011671">
    <property type="entry name" value="tRNA_uracil_MeTrfase"/>
</dbReference>
<evidence type="ECO:0000313" key="14">
    <source>
        <dbReference type="Proteomes" id="UP001175353"/>
    </source>
</evidence>
<keyword evidence="5 11" id="KW-0963">Cytoplasm</keyword>
<keyword evidence="6 11" id="KW-0489">Methyltransferase</keyword>
<dbReference type="PANTHER" id="PTHR21210:SF0">
    <property type="entry name" value="TRNA (URACIL-O(2)-)-METHYLTRANSFERASE-RELATED"/>
    <property type="match status" value="1"/>
</dbReference>
<dbReference type="PANTHER" id="PTHR21210">
    <property type="entry name" value="TRNA (URACIL-O(2)-)-METHYLTRANSFERASE-RELATED"/>
    <property type="match status" value="1"/>
</dbReference>
<reference evidence="13" key="1">
    <citation type="submission" date="2023-06" db="EMBL/GenBank/DDBJ databases">
        <title>Black Yeasts Isolated from many extreme environments.</title>
        <authorList>
            <person name="Coleine C."/>
            <person name="Stajich J.E."/>
            <person name="Selbmann L."/>
        </authorList>
    </citation>
    <scope>NUCLEOTIDE SEQUENCE</scope>
    <source>
        <strain evidence="13">CCFEE 5200</strain>
    </source>
</reference>
<evidence type="ECO:0000256" key="3">
    <source>
        <dbReference type="ARBA" id="ARBA00012795"/>
    </source>
</evidence>
<evidence type="ECO:0000256" key="2">
    <source>
        <dbReference type="ARBA" id="ARBA00009056"/>
    </source>
</evidence>
<evidence type="ECO:0000256" key="1">
    <source>
        <dbReference type="ARBA" id="ARBA00004496"/>
    </source>
</evidence>
<comment type="catalytic activity">
    <reaction evidence="10 11">
        <text>uridine(44) in tRNA(Ser) + S-adenosyl-L-methionine = 2'-O-methyluridine(44) in tRNA(Ser) + S-adenosyl-L-homocysteine + H(+)</text>
        <dbReference type="Rhea" id="RHEA:43100"/>
        <dbReference type="Rhea" id="RHEA-COMP:10339"/>
        <dbReference type="Rhea" id="RHEA-COMP:10340"/>
        <dbReference type="ChEBI" id="CHEBI:15378"/>
        <dbReference type="ChEBI" id="CHEBI:57856"/>
        <dbReference type="ChEBI" id="CHEBI:59789"/>
        <dbReference type="ChEBI" id="CHEBI:65315"/>
        <dbReference type="ChEBI" id="CHEBI:74478"/>
        <dbReference type="EC" id="2.1.1.211"/>
    </reaction>
</comment>
<gene>
    <name evidence="13" type="primary">TRM44_3</name>
    <name evidence="13" type="ORF">LTR91_025776</name>
</gene>
<evidence type="ECO:0000256" key="9">
    <source>
        <dbReference type="ARBA" id="ARBA00022694"/>
    </source>
</evidence>
<keyword evidence="14" id="KW-1185">Reference proteome</keyword>
<organism evidence="13 14">
    <name type="scientific">Friedmanniomyces endolithicus</name>
    <dbReference type="NCBI Taxonomy" id="329885"/>
    <lineage>
        <taxon>Eukaryota</taxon>
        <taxon>Fungi</taxon>
        <taxon>Dikarya</taxon>
        <taxon>Ascomycota</taxon>
        <taxon>Pezizomycotina</taxon>
        <taxon>Dothideomycetes</taxon>
        <taxon>Dothideomycetidae</taxon>
        <taxon>Mycosphaerellales</taxon>
        <taxon>Teratosphaeriaceae</taxon>
        <taxon>Friedmanniomyces</taxon>
    </lineage>
</organism>
<evidence type="ECO:0000313" key="13">
    <source>
        <dbReference type="EMBL" id="KAK0950290.1"/>
    </source>
</evidence>
<dbReference type="EC" id="2.1.1.211" evidence="3 11"/>
<dbReference type="GO" id="GO:0005737">
    <property type="term" value="C:cytoplasm"/>
    <property type="evidence" value="ECO:0007669"/>
    <property type="project" value="UniProtKB-SubCell"/>
</dbReference>
<comment type="caution">
    <text evidence="13">The sequence shown here is derived from an EMBL/GenBank/DDBJ whole genome shotgun (WGS) entry which is preliminary data.</text>
</comment>
<dbReference type="Pfam" id="PF07757">
    <property type="entry name" value="AdoMet_MTase"/>
    <property type="match status" value="1"/>
</dbReference>
<evidence type="ECO:0000256" key="10">
    <source>
        <dbReference type="ARBA" id="ARBA00047957"/>
    </source>
</evidence>
<evidence type="ECO:0000256" key="8">
    <source>
        <dbReference type="ARBA" id="ARBA00022691"/>
    </source>
</evidence>
<dbReference type="EMBL" id="JAUJLE010000867">
    <property type="protein sequence ID" value="KAK0950290.1"/>
    <property type="molecule type" value="Genomic_DNA"/>
</dbReference>
<evidence type="ECO:0000256" key="12">
    <source>
        <dbReference type="SAM" id="MobiDB-lite"/>
    </source>
</evidence>
<dbReference type="GO" id="GO:0030488">
    <property type="term" value="P:tRNA methylation"/>
    <property type="evidence" value="ECO:0007669"/>
    <property type="project" value="UniProtKB-UniRule"/>
</dbReference>
<dbReference type="AlphaFoldDB" id="A0AAN6H0B8"/>
<comment type="similarity">
    <text evidence="2 11">Belongs to the TRM44 family.</text>
</comment>
<accession>A0AAN6H0B8</accession>
<dbReference type="Proteomes" id="UP001175353">
    <property type="component" value="Unassembled WGS sequence"/>
</dbReference>
<comment type="function">
    <text evidence="11">Adenosyl-L-methionine (AdoMet)-dependent tRNA (uracil-O(2)-)-methyltransferase.</text>
</comment>
<name>A0AAN6H0B8_9PEZI</name>
<feature type="region of interest" description="Disordered" evidence="12">
    <location>
        <begin position="437"/>
        <end position="500"/>
    </location>
</feature>
<evidence type="ECO:0000256" key="5">
    <source>
        <dbReference type="ARBA" id="ARBA00022490"/>
    </source>
</evidence>
<sequence>MAALNELKDSGNDIATQSLKISPTDRTSSPPDINLPDELWVTVLDSPCTFPPDIYHGVMLNMITNPNVTSSHLFRADIFFDTGDHDDSLDSSHHQLNKRLKHIKAEYRPFDYDLPGYTRTRTMRLEQDDETHIVLYIPHVQQAEEMPFYHPTVSKLAFTHKWRLVPPPTETPNDTTPSHPGSVSISYSLFPTPAPAATAAPSLTPKLSRTALRLLETLHKHGQGQQAGYQKRVHLDRLIPQKRYQDTYTRLKTKYGRQLAEQWIEVTDPGKHVFEDLGIAAFLVEVWRDMYVLPGEAIEGKGGGGGRVEFPGFVDIGCGNGVLTYILLSEGYPGWGFDARKRKTWYIFPAEIQEHLQQRLLVPEIFQSSKRAQETNDDSSWHDGIFRDAPGSFIISNHADELTAWTPLLAYLNNASFIAIPCCSHDLAGSRFRAPLGTKAGKANTRTTPGIGDRTPERLPQQQHQDPITESPAAITKSAVKPAKQQAAESGSLARTREQKKMPSAYSSLCSYVRSLAQDVGFEVEEEVLRIPSTRNLCIVGRRRAEDISGSVAGAEEEFAVRRERAVRIVEREMGRSVEVVGGEWIARAEGLGRKPGSGH</sequence>
<evidence type="ECO:0000256" key="4">
    <source>
        <dbReference type="ARBA" id="ARBA00017788"/>
    </source>
</evidence>
<dbReference type="GO" id="GO:0141101">
    <property type="term" value="F:tRNA(Ser) (uridine(44)-2'-O-)-methyltransferase activity"/>
    <property type="evidence" value="ECO:0007669"/>
    <property type="project" value="UniProtKB-EC"/>
</dbReference>
<evidence type="ECO:0000256" key="6">
    <source>
        <dbReference type="ARBA" id="ARBA00022603"/>
    </source>
</evidence>
<keyword evidence="8 11" id="KW-0949">S-adenosyl-L-methionine</keyword>